<dbReference type="STRING" id="1450539.A0A318ZGV8"/>
<dbReference type="AlphaFoldDB" id="A0A318ZGV8"/>
<accession>A0A318ZGV8</accession>
<keyword evidence="2" id="KW-1185">Reference proteome</keyword>
<gene>
    <name evidence="1" type="ORF">BP01DRAFT_355879</name>
</gene>
<organism evidence="1 2">
    <name type="scientific">Aspergillus saccharolyticus JOP 1030-1</name>
    <dbReference type="NCBI Taxonomy" id="1450539"/>
    <lineage>
        <taxon>Eukaryota</taxon>
        <taxon>Fungi</taxon>
        <taxon>Dikarya</taxon>
        <taxon>Ascomycota</taxon>
        <taxon>Pezizomycotina</taxon>
        <taxon>Eurotiomycetes</taxon>
        <taxon>Eurotiomycetidae</taxon>
        <taxon>Eurotiales</taxon>
        <taxon>Aspergillaceae</taxon>
        <taxon>Aspergillus</taxon>
        <taxon>Aspergillus subgen. Circumdati</taxon>
    </lineage>
</organism>
<dbReference type="RefSeq" id="XP_025432197.1">
    <property type="nucleotide sequence ID" value="XM_025574803.1"/>
</dbReference>
<evidence type="ECO:0000313" key="1">
    <source>
        <dbReference type="EMBL" id="PYH46215.1"/>
    </source>
</evidence>
<name>A0A318ZGV8_9EURO</name>
<dbReference type="Proteomes" id="UP000248349">
    <property type="component" value="Unassembled WGS sequence"/>
</dbReference>
<dbReference type="GeneID" id="37076031"/>
<proteinExistence type="predicted"/>
<dbReference type="OrthoDB" id="3687641at2759"/>
<dbReference type="EMBL" id="KZ821228">
    <property type="protein sequence ID" value="PYH46215.1"/>
    <property type="molecule type" value="Genomic_DNA"/>
</dbReference>
<sequence length="89" mass="9996">MRSRIPPSSDNRKAITCAADDTIEPPHSVVDSKGNRVLIIDGMDHTHQCKDSELLWKAVRESEAQSVDLALVKDTISHSDFVHFMDKDH</sequence>
<reference evidence="1 2" key="1">
    <citation type="submission" date="2016-12" db="EMBL/GenBank/DDBJ databases">
        <title>The genomes of Aspergillus section Nigri reveals drivers in fungal speciation.</title>
        <authorList>
            <consortium name="DOE Joint Genome Institute"/>
            <person name="Vesth T.C."/>
            <person name="Nybo J."/>
            <person name="Theobald S."/>
            <person name="Brandl J."/>
            <person name="Frisvad J.C."/>
            <person name="Nielsen K.F."/>
            <person name="Lyhne E.K."/>
            <person name="Kogle M.E."/>
            <person name="Kuo A."/>
            <person name="Riley R."/>
            <person name="Clum A."/>
            <person name="Nolan M."/>
            <person name="Lipzen A."/>
            <person name="Salamov A."/>
            <person name="Henrissat B."/>
            <person name="Wiebenga A."/>
            <person name="De Vries R.P."/>
            <person name="Grigoriev I.V."/>
            <person name="Mortensen U.H."/>
            <person name="Andersen M.R."/>
            <person name="Baker S.E."/>
        </authorList>
    </citation>
    <scope>NUCLEOTIDE SEQUENCE [LARGE SCALE GENOMIC DNA]</scope>
    <source>
        <strain evidence="1 2">JOP 1030-1</strain>
    </source>
</reference>
<evidence type="ECO:0000313" key="2">
    <source>
        <dbReference type="Proteomes" id="UP000248349"/>
    </source>
</evidence>
<protein>
    <submittedName>
        <fullName evidence="1">Uncharacterized protein</fullName>
    </submittedName>
</protein>